<dbReference type="OrthoDB" id="445007at2759"/>
<reference evidence="8" key="1">
    <citation type="journal article" date="2016" name="Genome Announc.">
        <title>Draft genome sequence of Aspergillus niger strain An76.</title>
        <authorList>
            <person name="Gong W."/>
            <person name="Cheng Z."/>
            <person name="Zhang H."/>
            <person name="Liu L."/>
            <person name="Gao P."/>
            <person name="Wang L."/>
        </authorList>
    </citation>
    <scope>NUCLEOTIDE SEQUENCE [LARGE SCALE GENOMIC DNA]</scope>
    <source>
        <strain evidence="8">An76</strain>
    </source>
</reference>
<evidence type="ECO:0000256" key="4">
    <source>
        <dbReference type="ARBA" id="ARBA00022964"/>
    </source>
</evidence>
<dbReference type="VEuPathDB" id="FungiDB:An01g06860"/>
<evidence type="ECO:0000256" key="3">
    <source>
        <dbReference type="ARBA" id="ARBA00011738"/>
    </source>
</evidence>
<organism evidence="7 8">
    <name type="scientific">Aspergillus niger</name>
    <dbReference type="NCBI Taxonomy" id="5061"/>
    <lineage>
        <taxon>Eukaryota</taxon>
        <taxon>Fungi</taxon>
        <taxon>Dikarya</taxon>
        <taxon>Ascomycota</taxon>
        <taxon>Pezizomycotina</taxon>
        <taxon>Eurotiomycetes</taxon>
        <taxon>Eurotiomycetidae</taxon>
        <taxon>Eurotiales</taxon>
        <taxon>Aspergillaceae</taxon>
        <taxon>Aspergillus</taxon>
        <taxon>Aspergillus subgen. Circumdati</taxon>
    </lineage>
</organism>
<dbReference type="EMBL" id="BCMY01000029">
    <property type="protein sequence ID" value="GAQ47447.1"/>
    <property type="molecule type" value="Genomic_DNA"/>
</dbReference>
<dbReference type="PANTHER" id="PTHR20883:SF41">
    <property type="entry name" value="IRON_ALPHA-KETOGLUTARATE-DEPENDENT DIOXYGENASE ASQJ"/>
    <property type="match status" value="1"/>
</dbReference>
<keyword evidence="5" id="KW-0560">Oxidoreductase</keyword>
<dbReference type="VEuPathDB" id="FungiDB:ASPNIDRAFT2_1182117"/>
<evidence type="ECO:0000313" key="7">
    <source>
        <dbReference type="EMBL" id="GAQ47447.1"/>
    </source>
</evidence>
<protein>
    <submittedName>
        <fullName evidence="7">Uncharacterized protein</fullName>
    </submittedName>
</protein>
<accession>A0A100IU86</accession>
<evidence type="ECO:0000256" key="6">
    <source>
        <dbReference type="ARBA" id="ARBA00023004"/>
    </source>
</evidence>
<name>A0A100IU86_ASPNG</name>
<evidence type="ECO:0000256" key="1">
    <source>
        <dbReference type="ARBA" id="ARBA00001962"/>
    </source>
</evidence>
<proteinExistence type="inferred from homology"/>
<dbReference type="AlphaFoldDB" id="A0A100IU86"/>
<evidence type="ECO:0000256" key="5">
    <source>
        <dbReference type="ARBA" id="ARBA00023002"/>
    </source>
</evidence>
<dbReference type="Proteomes" id="UP000068243">
    <property type="component" value="Unassembled WGS sequence"/>
</dbReference>
<comment type="subunit">
    <text evidence="3">Homodimer.</text>
</comment>
<gene>
    <name evidence="7" type="ORF">ABL_10108</name>
</gene>
<comment type="cofactor">
    <cofactor evidence="1">
        <name>Fe cation</name>
        <dbReference type="ChEBI" id="CHEBI:24875"/>
    </cofactor>
</comment>
<evidence type="ECO:0000256" key="2">
    <source>
        <dbReference type="ARBA" id="ARBA00005830"/>
    </source>
</evidence>
<evidence type="ECO:0000313" key="8">
    <source>
        <dbReference type="Proteomes" id="UP000068243"/>
    </source>
</evidence>
<dbReference type="VEuPathDB" id="FungiDB:ATCC64974_17870"/>
<dbReference type="GO" id="GO:0051213">
    <property type="term" value="F:dioxygenase activity"/>
    <property type="evidence" value="ECO:0007669"/>
    <property type="project" value="UniProtKB-KW"/>
</dbReference>
<dbReference type="VEuPathDB" id="FungiDB:M747DRAFT_123312"/>
<keyword evidence="4" id="KW-0223">Dioxygenase</keyword>
<dbReference type="SUPFAM" id="SSF51197">
    <property type="entry name" value="Clavaminate synthase-like"/>
    <property type="match status" value="1"/>
</dbReference>
<dbReference type="InterPro" id="IPR008775">
    <property type="entry name" value="Phytyl_CoA_dOase-like"/>
</dbReference>
<dbReference type="Pfam" id="PF05721">
    <property type="entry name" value="PhyH"/>
    <property type="match status" value="1"/>
</dbReference>
<dbReference type="OMA" id="ADKYPPH"/>
<sequence length="296" mass="32662">MTIQHQAKEEIPRVSGKRDLDKIWPTTQEYGAAIIEEFLPLDVVRRLNLDADPYVAIKPISSASEKDHPNHGISPTSKFVNALSEFSPTFRNDALNNEALNRVSKDAFRVYGDYWLLLGAIMEYAPTQPALSFHRDMSFSHPIVDYLKHDAPPTSIIFIVALTPFTTENGATHVILGSHKWHSINGATMNQAVRAVMNPGDALVIIDGTVHCGGANMTETESRRVLSITTGISQLTPLESNMTLPRPIVESLTPLAQRLLGWASQRSSAPRDMGLLTIRGRSMEETLGLRSDQPLA</sequence>
<keyword evidence="6" id="KW-0408">Iron</keyword>
<dbReference type="Gene3D" id="2.60.120.620">
    <property type="entry name" value="q2cbj1_9rhob like domain"/>
    <property type="match status" value="1"/>
</dbReference>
<dbReference type="PANTHER" id="PTHR20883">
    <property type="entry name" value="PHYTANOYL-COA DIOXYGENASE DOMAIN CONTAINING 1"/>
    <property type="match status" value="1"/>
</dbReference>
<comment type="caution">
    <text evidence="7">The sequence shown here is derived from an EMBL/GenBank/DDBJ whole genome shotgun (WGS) entry which is preliminary data.</text>
</comment>
<comment type="similarity">
    <text evidence="2">Belongs to the PhyH family.</text>
</comment>